<gene>
    <name evidence="2" type="ORF">ACFFV7_00705</name>
</gene>
<feature type="region of interest" description="Disordered" evidence="1">
    <location>
        <begin position="1"/>
        <end position="38"/>
    </location>
</feature>
<evidence type="ECO:0000313" key="3">
    <source>
        <dbReference type="Proteomes" id="UP001589647"/>
    </source>
</evidence>
<proteinExistence type="predicted"/>
<dbReference type="RefSeq" id="WP_189645393.1">
    <property type="nucleotide sequence ID" value="NZ_BMRC01000001.1"/>
</dbReference>
<dbReference type="Proteomes" id="UP001589647">
    <property type="component" value="Unassembled WGS sequence"/>
</dbReference>
<dbReference type="EMBL" id="JBHMEI010000001">
    <property type="protein sequence ID" value="MFB9199694.1"/>
    <property type="molecule type" value="Genomic_DNA"/>
</dbReference>
<protein>
    <submittedName>
        <fullName evidence="2">Uncharacterized protein</fullName>
    </submittedName>
</protein>
<accession>A0ABV5I7B8</accession>
<keyword evidence="3" id="KW-1185">Reference proteome</keyword>
<evidence type="ECO:0000256" key="1">
    <source>
        <dbReference type="SAM" id="MobiDB-lite"/>
    </source>
</evidence>
<reference evidence="2 3" key="1">
    <citation type="submission" date="2024-09" db="EMBL/GenBank/DDBJ databases">
        <authorList>
            <person name="Sun Q."/>
            <person name="Mori K."/>
        </authorList>
    </citation>
    <scope>NUCLEOTIDE SEQUENCE [LARGE SCALE GENOMIC DNA]</scope>
    <source>
        <strain evidence="2 3">CCM 3426</strain>
    </source>
</reference>
<sequence>MKRSGKRGGSKTPKRHRGDDDQSPQGSTKKVVKTRRQEPPSVLARLLTEVPDMAVQVVGFLSPIDIYAVRRVNKQAAGLDLVRIPPPEANIPDGQPWGQLDQEIMFWLTEVARIRPGVPPERFVWALRKLYSQGLDQMYLDRDRMEQMVVALVQKRTGLPLSTRVPAAPDGARRKIVSPLPAVPEIAKTIKKLAKLNGQQNADQIIADLDKFWKDLEGEREAIRDIERAKPENQWTTTRDPDNSEGEA</sequence>
<comment type="caution">
    <text evidence="2">The sequence shown here is derived from an EMBL/GenBank/DDBJ whole genome shotgun (WGS) entry which is preliminary data.</text>
</comment>
<feature type="region of interest" description="Disordered" evidence="1">
    <location>
        <begin position="224"/>
        <end position="248"/>
    </location>
</feature>
<evidence type="ECO:0000313" key="2">
    <source>
        <dbReference type="EMBL" id="MFB9199694.1"/>
    </source>
</evidence>
<name>A0ABV5I7B8_9ACTN</name>
<organism evidence="2 3">
    <name type="scientific">Nonomuraea spiralis</name>
    <dbReference type="NCBI Taxonomy" id="46182"/>
    <lineage>
        <taxon>Bacteria</taxon>
        <taxon>Bacillati</taxon>
        <taxon>Actinomycetota</taxon>
        <taxon>Actinomycetes</taxon>
        <taxon>Streptosporangiales</taxon>
        <taxon>Streptosporangiaceae</taxon>
        <taxon>Nonomuraea</taxon>
    </lineage>
</organism>
<feature type="compositionally biased region" description="Basic residues" evidence="1">
    <location>
        <begin position="1"/>
        <end position="16"/>
    </location>
</feature>